<dbReference type="STRING" id="415015.SAMN05660462_01225"/>
<proteinExistence type="predicted"/>
<sequence>MGLFLTLFKASFKSEAQYRFDFLINILGNILGLLGDFIIVVFILMRFKNINGWLLHEVALMYSVIEFGFGMYRLIGDGFNNFELLILSGKFDTLLIRPAPALVQVMLQKVDLKRLGMVAQALGVGIWGLQRCSFINNSFYFYLPLLLLASVIINMQIGIILAAVAFWTGKNEDIVVLGHYSTRTAAAYPATIYNNIFRHILTFVIPFFSLTYYPLVYYTGRSGNAFYLLAPLFGIIAMTPISYLIWSLGIKRYSSTGT</sequence>
<evidence type="ECO:0000256" key="1">
    <source>
        <dbReference type="SAM" id="Phobius"/>
    </source>
</evidence>
<dbReference type="EMBL" id="FNQE01000011">
    <property type="protein sequence ID" value="SDY91650.1"/>
    <property type="molecule type" value="Genomic_DNA"/>
</dbReference>
<accession>A0A1H3NSI3</accession>
<dbReference type="AlphaFoldDB" id="A0A1H3NSI3"/>
<feature type="transmembrane region" description="Helical" evidence="1">
    <location>
        <begin position="54"/>
        <end position="75"/>
    </location>
</feature>
<dbReference type="PANTHER" id="PTHR36833:SF1">
    <property type="entry name" value="INTEGRAL MEMBRANE TRANSPORT PROTEIN"/>
    <property type="match status" value="1"/>
</dbReference>
<dbReference type="InterPro" id="IPR010390">
    <property type="entry name" value="ABC-2_transporter-like"/>
</dbReference>
<evidence type="ECO:0000313" key="2">
    <source>
        <dbReference type="EMBL" id="SDY91650.1"/>
    </source>
</evidence>
<organism evidence="2 3">
    <name type="scientific">Proteiniborus ethanoligenes</name>
    <dbReference type="NCBI Taxonomy" id="415015"/>
    <lineage>
        <taxon>Bacteria</taxon>
        <taxon>Bacillati</taxon>
        <taxon>Bacillota</taxon>
        <taxon>Clostridia</taxon>
        <taxon>Eubacteriales</taxon>
        <taxon>Proteiniborus</taxon>
    </lineage>
</organism>
<keyword evidence="1" id="KW-0472">Membrane</keyword>
<keyword evidence="1" id="KW-1133">Transmembrane helix</keyword>
<dbReference type="RefSeq" id="WP_091728647.1">
    <property type="nucleotide sequence ID" value="NZ_FNQE01000011.1"/>
</dbReference>
<feature type="transmembrane region" description="Helical" evidence="1">
    <location>
        <begin position="26"/>
        <end position="47"/>
    </location>
</feature>
<gene>
    <name evidence="2" type="ORF">SAMN05660462_01225</name>
</gene>
<protein>
    <submittedName>
        <fullName evidence="2">ABC-2 type transport system permease protein</fullName>
    </submittedName>
</protein>
<dbReference type="PANTHER" id="PTHR36833">
    <property type="entry name" value="SLR0610 PROTEIN-RELATED"/>
    <property type="match status" value="1"/>
</dbReference>
<keyword evidence="3" id="KW-1185">Reference proteome</keyword>
<feature type="transmembrane region" description="Helical" evidence="1">
    <location>
        <begin position="225"/>
        <end position="246"/>
    </location>
</feature>
<keyword evidence="1" id="KW-0812">Transmembrane</keyword>
<name>A0A1H3NSI3_9FIRM</name>
<dbReference type="Proteomes" id="UP000198625">
    <property type="component" value="Unassembled WGS sequence"/>
</dbReference>
<dbReference type="Pfam" id="PF06182">
    <property type="entry name" value="ABC2_membrane_6"/>
    <property type="match status" value="1"/>
</dbReference>
<feature type="transmembrane region" description="Helical" evidence="1">
    <location>
        <begin position="196"/>
        <end position="218"/>
    </location>
</feature>
<reference evidence="2 3" key="1">
    <citation type="submission" date="2016-10" db="EMBL/GenBank/DDBJ databases">
        <authorList>
            <person name="de Groot N.N."/>
        </authorList>
    </citation>
    <scope>NUCLEOTIDE SEQUENCE [LARGE SCALE GENOMIC DNA]</scope>
    <source>
        <strain evidence="2 3">DSM 21650</strain>
    </source>
</reference>
<dbReference type="OrthoDB" id="9788195at2"/>
<feature type="transmembrane region" description="Helical" evidence="1">
    <location>
        <begin position="141"/>
        <end position="167"/>
    </location>
</feature>
<evidence type="ECO:0000313" key="3">
    <source>
        <dbReference type="Proteomes" id="UP000198625"/>
    </source>
</evidence>